<protein>
    <submittedName>
        <fullName evidence="2">Uncharacterized protein</fullName>
    </submittedName>
</protein>
<evidence type="ECO:0000313" key="4">
    <source>
        <dbReference type="Proteomes" id="UP000245464"/>
    </source>
</evidence>
<reference evidence="3" key="2">
    <citation type="submission" date="2021-05" db="EMBL/GenBank/DDBJ databases">
        <authorList>
            <person name="Moolhuijzen P.M."/>
            <person name="Moffat C.S."/>
        </authorList>
    </citation>
    <scope>NUCLEOTIDE SEQUENCE</scope>
    <source>
        <strain evidence="3">86-124</strain>
    </source>
</reference>
<dbReference type="AlphaFoldDB" id="A0A2W1GRB8"/>
<reference evidence="5" key="4">
    <citation type="journal article" date="2022" name="Microb. Genom.">
        <title>A global pangenome for the wheat fungal pathogen Pyrenophora tritici-repentis and prediction of effector protein structural homology.</title>
        <authorList>
            <person name="Moolhuijzen P.M."/>
            <person name="See P.T."/>
            <person name="Shi G."/>
            <person name="Powell H.R."/>
            <person name="Cockram J."/>
            <person name="Jorgensen L.N."/>
            <person name="Benslimane H."/>
            <person name="Strelkov S.E."/>
            <person name="Turner J."/>
            <person name="Liu Z."/>
            <person name="Moffat C.S."/>
        </authorList>
    </citation>
    <scope>NUCLEOTIDE SEQUENCE [LARGE SCALE GENOMIC DNA]</scope>
</reference>
<feature type="region of interest" description="Disordered" evidence="1">
    <location>
        <begin position="109"/>
        <end position="164"/>
    </location>
</feature>
<dbReference type="Proteomes" id="UP000249757">
    <property type="component" value="Unassembled WGS sequence"/>
</dbReference>
<dbReference type="EMBL" id="NQIK02000004">
    <property type="protein sequence ID" value="KAF7572064.1"/>
    <property type="molecule type" value="Genomic_DNA"/>
</dbReference>
<dbReference type="Proteomes" id="UP000245464">
    <property type="component" value="Chromosome 4"/>
</dbReference>
<evidence type="ECO:0000256" key="1">
    <source>
        <dbReference type="SAM" id="MobiDB-lite"/>
    </source>
</evidence>
<evidence type="ECO:0000313" key="3">
    <source>
        <dbReference type="EMBL" id="KAI1517058.1"/>
    </source>
</evidence>
<organism evidence="2 4">
    <name type="scientific">Pyrenophora tritici-repentis</name>
    <dbReference type="NCBI Taxonomy" id="45151"/>
    <lineage>
        <taxon>Eukaryota</taxon>
        <taxon>Fungi</taxon>
        <taxon>Dikarya</taxon>
        <taxon>Ascomycota</taxon>
        <taxon>Pezizomycotina</taxon>
        <taxon>Dothideomycetes</taxon>
        <taxon>Pleosporomycetidae</taxon>
        <taxon>Pleosporales</taxon>
        <taxon>Pleosporineae</taxon>
        <taxon>Pleosporaceae</taxon>
        <taxon>Pyrenophora</taxon>
    </lineage>
</organism>
<evidence type="ECO:0000313" key="2">
    <source>
        <dbReference type="EMBL" id="KAF7572064.1"/>
    </source>
</evidence>
<comment type="caution">
    <text evidence="2">The sequence shown here is derived from an EMBL/GenBank/DDBJ whole genome shotgun (WGS) entry which is preliminary data.</text>
</comment>
<dbReference type="OrthoDB" id="10651597at2759"/>
<accession>A0A2W1GRB8</accession>
<sequence length="300" mass="34187">MDCNTEQRLRAKLAYSSPRIRVASSMPKAGRPPSDVWACWGLVGDGAGGYKSRCHLCSHSEHEGRQYQLADNQGDVDATTLVDELRGAKHWKDRAEELWVAKFGKPVTKAKNRGKSSTGRPAEEMSRSTGPSAEPMAKRAKTNPPHDSEPSKDQALPIERNLLDDPLKDKECLKMWHDPRQEMDDEQLERVRSLLQHRVRARQPPPLRLLQEVRISVKYLLDRGMATNFNTVYADKSWRKWVDEHGSKDDAQKTSTTAKPITYDVFPSLRNLSIDERRNHARRLREELSQLIANDESVAE</sequence>
<name>A0A2W1GRB8_9PLEO</name>
<evidence type="ECO:0000313" key="5">
    <source>
        <dbReference type="Proteomes" id="UP000249757"/>
    </source>
</evidence>
<proteinExistence type="predicted"/>
<reference evidence="2" key="1">
    <citation type="journal article" date="2018" name="BMC Genomics">
        <title>Comparative genomics of the wheat fungal pathogen Pyrenophora tritici-repentis reveals chromosomal variations and genome plasticity.</title>
        <authorList>
            <person name="Moolhuijzen P."/>
            <person name="See P.T."/>
            <person name="Hane J.K."/>
            <person name="Shi G."/>
            <person name="Liu Z."/>
            <person name="Oliver R.P."/>
            <person name="Moffat C.S."/>
        </authorList>
    </citation>
    <scope>NUCLEOTIDE SEQUENCE [LARGE SCALE GENOMIC DNA]</scope>
    <source>
        <strain evidence="2">M4</strain>
    </source>
</reference>
<keyword evidence="5" id="KW-1185">Reference proteome</keyword>
<reference evidence="3" key="3">
    <citation type="journal article" date="2022" name="bioRxiv">
        <title>A global pangenome for the wheat fungal pathogen Pyrenophora tritici-repentis and prediction of effector protein structural homology.</title>
        <authorList>
            <person name="Moolhuijzen P."/>
            <person name="See P.T."/>
            <person name="Shi G."/>
            <person name="Powell H.R."/>
            <person name="Cockram J."/>
            <person name="Jorgensen L.N."/>
            <person name="Benslimane H."/>
            <person name="Strelkov S.E."/>
            <person name="Turner J."/>
            <person name="Liu Z."/>
            <person name="Moffat C.S."/>
        </authorList>
    </citation>
    <scope>NUCLEOTIDE SEQUENCE</scope>
    <source>
        <strain evidence="3">86-124</strain>
    </source>
</reference>
<dbReference type="EMBL" id="NRDI02000004">
    <property type="protein sequence ID" value="KAI1517058.1"/>
    <property type="molecule type" value="Genomic_DNA"/>
</dbReference>
<gene>
    <name evidence="3" type="ORF">Ptr86124_003995</name>
    <name evidence="2" type="ORF">PtrM4_095640</name>
</gene>